<evidence type="ECO:0000313" key="1">
    <source>
        <dbReference type="EMBL" id="QSS62413.1"/>
    </source>
</evidence>
<dbReference type="Proteomes" id="UP000663671">
    <property type="component" value="Chromosome 7"/>
</dbReference>
<organism evidence="1 2">
    <name type="scientific">Ajellomyces capsulatus</name>
    <name type="common">Darling's disease fungus</name>
    <name type="synonym">Histoplasma capsulatum</name>
    <dbReference type="NCBI Taxonomy" id="5037"/>
    <lineage>
        <taxon>Eukaryota</taxon>
        <taxon>Fungi</taxon>
        <taxon>Dikarya</taxon>
        <taxon>Ascomycota</taxon>
        <taxon>Pezizomycotina</taxon>
        <taxon>Eurotiomycetes</taxon>
        <taxon>Eurotiomycetidae</taxon>
        <taxon>Onygenales</taxon>
        <taxon>Ajellomycetaceae</taxon>
        <taxon>Histoplasma</taxon>
    </lineage>
</organism>
<name>A0A8A1MCG7_AJECA</name>
<sequence length="126" mass="14615">MIVRVRLCNIQAEFDHQGLLIGCGKHLQYTQEYIYKYWYVYPSTSSKTLRERSALAKAFVLVLHDVNKGLPHFPWRRFPVVVSTSRKLVRPLVTDGYSGIRTRPSPQRFALYKTAMVRPEGTEPDT</sequence>
<dbReference type="VEuPathDB" id="FungiDB:I7I51_02150"/>
<evidence type="ECO:0000313" key="2">
    <source>
        <dbReference type="Proteomes" id="UP000663671"/>
    </source>
</evidence>
<dbReference type="EMBL" id="CP069112">
    <property type="protein sequence ID" value="QSS62413.1"/>
    <property type="molecule type" value="Genomic_DNA"/>
</dbReference>
<gene>
    <name evidence="1" type="ORF">I7I51_02150</name>
</gene>
<reference evidence="1" key="1">
    <citation type="submission" date="2021-01" db="EMBL/GenBank/DDBJ databases">
        <title>Chromosome-level genome assembly of a human fungal pathogen reveals clustering of transcriptionally co-regulated genes.</title>
        <authorList>
            <person name="Voorhies M."/>
            <person name="Cohen S."/>
            <person name="Shea T.P."/>
            <person name="Petrus S."/>
            <person name="Munoz J.F."/>
            <person name="Poplawski S."/>
            <person name="Goldman W.E."/>
            <person name="Michael T."/>
            <person name="Cuomo C.A."/>
            <person name="Sil A."/>
            <person name="Beyhan S."/>
        </authorList>
    </citation>
    <scope>NUCLEOTIDE SEQUENCE</scope>
    <source>
        <strain evidence="1">WU24</strain>
    </source>
</reference>
<protein>
    <submittedName>
        <fullName evidence="1">Uncharacterized protein</fullName>
    </submittedName>
</protein>
<accession>A0A8A1MCG7</accession>
<proteinExistence type="predicted"/>
<dbReference type="AlphaFoldDB" id="A0A8A1MCG7"/>
<dbReference type="OrthoDB" id="10335328at2759"/>